<evidence type="ECO:0000256" key="1">
    <source>
        <dbReference type="ARBA" id="ARBA00008920"/>
    </source>
</evidence>
<evidence type="ECO:0000259" key="5">
    <source>
        <dbReference type="PROSITE" id="PS50102"/>
    </source>
</evidence>
<dbReference type="AlphaFoldDB" id="A0A0K2UPK5"/>
<dbReference type="InterPro" id="IPR040434">
    <property type="entry name" value="TSAP1"/>
</dbReference>
<organism evidence="6">
    <name type="scientific">Lepeophtheirus salmonis</name>
    <name type="common">Salmon louse</name>
    <name type="synonym">Caligus salmonis</name>
    <dbReference type="NCBI Taxonomy" id="72036"/>
    <lineage>
        <taxon>Eukaryota</taxon>
        <taxon>Metazoa</taxon>
        <taxon>Ecdysozoa</taxon>
        <taxon>Arthropoda</taxon>
        <taxon>Crustacea</taxon>
        <taxon>Multicrustacea</taxon>
        <taxon>Hexanauplia</taxon>
        <taxon>Copepoda</taxon>
        <taxon>Siphonostomatoida</taxon>
        <taxon>Caligidae</taxon>
        <taxon>Lepeophtheirus</taxon>
    </lineage>
</organism>
<feature type="domain" description="RRM" evidence="5">
    <location>
        <begin position="12"/>
        <end position="90"/>
    </location>
</feature>
<keyword evidence="2 4" id="KW-0694">RNA-binding</keyword>
<dbReference type="PROSITE" id="PS50102">
    <property type="entry name" value="RRM"/>
    <property type="match status" value="1"/>
</dbReference>
<dbReference type="Gene3D" id="3.30.70.330">
    <property type="match status" value="1"/>
</dbReference>
<dbReference type="GO" id="GO:0003723">
    <property type="term" value="F:RNA binding"/>
    <property type="evidence" value="ECO:0007669"/>
    <property type="project" value="UniProtKB-UniRule"/>
</dbReference>
<name>A0A0K2UPK5_LEPSM</name>
<dbReference type="SUPFAM" id="SSF54928">
    <property type="entry name" value="RNA-binding domain, RBD"/>
    <property type="match status" value="1"/>
</dbReference>
<evidence type="ECO:0000313" key="6">
    <source>
        <dbReference type="EMBL" id="CDW39666.1"/>
    </source>
</evidence>
<accession>A0A0K2UPK5</accession>
<dbReference type="EMBL" id="HACA01022305">
    <property type="protein sequence ID" value="CDW39666.1"/>
    <property type="molecule type" value="Transcribed_RNA"/>
</dbReference>
<reference evidence="6" key="1">
    <citation type="submission" date="2014-05" db="EMBL/GenBank/DDBJ databases">
        <authorList>
            <person name="Chronopoulou M."/>
        </authorList>
    </citation>
    <scope>NUCLEOTIDE SEQUENCE</scope>
    <source>
        <tissue evidence="6">Whole organism</tissue>
    </source>
</reference>
<dbReference type="InterPro" id="IPR012677">
    <property type="entry name" value="Nucleotide-bd_a/b_plait_sf"/>
</dbReference>
<dbReference type="OrthoDB" id="446113at2759"/>
<evidence type="ECO:0000256" key="4">
    <source>
        <dbReference type="PROSITE-ProRule" id="PRU00176"/>
    </source>
</evidence>
<evidence type="ECO:0000256" key="3">
    <source>
        <dbReference type="ARBA" id="ARBA00033477"/>
    </source>
</evidence>
<proteinExistence type="inferred from homology"/>
<dbReference type="InterPro" id="IPR035979">
    <property type="entry name" value="RBD_domain_sf"/>
</dbReference>
<protein>
    <recommendedName>
        <fullName evidence="3">tRNA selenocysteine-associated protein 1</fullName>
    </recommendedName>
</protein>
<dbReference type="InterPro" id="IPR000504">
    <property type="entry name" value="RRM_dom"/>
</dbReference>
<dbReference type="Pfam" id="PF00076">
    <property type="entry name" value="RRM_1"/>
    <property type="match status" value="1"/>
</dbReference>
<sequence length="216" mass="24840">MEQYDGGKNKEFSIWVSELTNDVTEDQFKKTFATRFESYELSKLIQDKEAAAVVGYVRFTESNDQRNALIHMNGFQGLGDKSLRITLVAPKHYFASLIKEENYAPNANMFEYSRPSPWDSQPRVVAGKAKSTDNQNVFDFVGDEDEEEENNIIEYNIPVNVDGLNVEFISRSEEVWDSVEKDRWLYSLDNEDGFVPNFKPMDKKSCSEIPSTTLLE</sequence>
<dbReference type="PANTHER" id="PTHR37457:SF3">
    <property type="entry name" value="TRNA SELENOCYSTEINE-ASSOCIATED PROTEIN 1"/>
    <property type="match status" value="1"/>
</dbReference>
<dbReference type="PANTHER" id="PTHR37457">
    <property type="entry name" value="TRNA SELENOCYSTEINE 1-ASSOCIATED PROTEIN 1-RELATED"/>
    <property type="match status" value="1"/>
</dbReference>
<comment type="similarity">
    <text evidence="1">Belongs to the RRM TRSPAP family.</text>
</comment>
<evidence type="ECO:0000256" key="2">
    <source>
        <dbReference type="ARBA" id="ARBA00022884"/>
    </source>
</evidence>